<name>A0A833QUA8_9POAL</name>
<evidence type="ECO:0000313" key="3">
    <source>
        <dbReference type="Proteomes" id="UP000623129"/>
    </source>
</evidence>
<dbReference type="OrthoDB" id="753880at2759"/>
<dbReference type="AlphaFoldDB" id="A0A833QUA8"/>
<reference evidence="2" key="1">
    <citation type="submission" date="2020-01" db="EMBL/GenBank/DDBJ databases">
        <title>Genome sequence of Kobresia littledalei, the first chromosome-level genome in the family Cyperaceae.</title>
        <authorList>
            <person name="Qu G."/>
        </authorList>
    </citation>
    <scope>NUCLEOTIDE SEQUENCE</scope>
    <source>
        <strain evidence="2">C.B.Clarke</strain>
        <tissue evidence="2">Leaf</tissue>
    </source>
</reference>
<proteinExistence type="predicted"/>
<dbReference type="PANTHER" id="PTHR38382:SF1">
    <property type="entry name" value="RNA-BINDING PROTEIN"/>
    <property type="match status" value="1"/>
</dbReference>
<protein>
    <submittedName>
        <fullName evidence="2">Uncharacterized protein</fullName>
    </submittedName>
</protein>
<accession>A0A833QUA8</accession>
<organism evidence="2 3">
    <name type="scientific">Carex littledalei</name>
    <dbReference type="NCBI Taxonomy" id="544730"/>
    <lineage>
        <taxon>Eukaryota</taxon>
        <taxon>Viridiplantae</taxon>
        <taxon>Streptophyta</taxon>
        <taxon>Embryophyta</taxon>
        <taxon>Tracheophyta</taxon>
        <taxon>Spermatophyta</taxon>
        <taxon>Magnoliopsida</taxon>
        <taxon>Liliopsida</taxon>
        <taxon>Poales</taxon>
        <taxon>Cyperaceae</taxon>
        <taxon>Cyperoideae</taxon>
        <taxon>Cariceae</taxon>
        <taxon>Carex</taxon>
        <taxon>Carex subgen. Euthyceras</taxon>
    </lineage>
</organism>
<dbReference type="Proteomes" id="UP000623129">
    <property type="component" value="Unassembled WGS sequence"/>
</dbReference>
<sequence length="221" mass="24863">MKQKHSANMRPFGQTTISSFLAKPRSLEEDKPPKPVSQSISKTSDSDMTKVSNRTIKVKKNAFSSISSTRDNPKDEKEEENGNSVLSEAIFKQFNSSALREEDILGIEKDDDENNPELQVGQSEDEPRFDSSKRKNPFGDNMDNPTPRLLVLGGDTKPQPKLKKRKLASQNNREKPFYNHYANGRGTWDGDMEGVDYEEVGCDTEVWEGMGSIMLGGLDWN</sequence>
<gene>
    <name evidence="2" type="ORF">FCM35_KLT06672</name>
</gene>
<keyword evidence="3" id="KW-1185">Reference proteome</keyword>
<evidence type="ECO:0000256" key="1">
    <source>
        <dbReference type="SAM" id="MobiDB-lite"/>
    </source>
</evidence>
<feature type="region of interest" description="Disordered" evidence="1">
    <location>
        <begin position="1"/>
        <end position="88"/>
    </location>
</feature>
<comment type="caution">
    <text evidence="2">The sequence shown here is derived from an EMBL/GenBank/DDBJ whole genome shotgun (WGS) entry which is preliminary data.</text>
</comment>
<dbReference type="EMBL" id="SWLB01000016">
    <property type="protein sequence ID" value="KAF3328066.1"/>
    <property type="molecule type" value="Genomic_DNA"/>
</dbReference>
<evidence type="ECO:0000313" key="2">
    <source>
        <dbReference type="EMBL" id="KAF3328066.1"/>
    </source>
</evidence>
<feature type="region of interest" description="Disordered" evidence="1">
    <location>
        <begin position="102"/>
        <end position="189"/>
    </location>
</feature>
<dbReference type="PANTHER" id="PTHR38382">
    <property type="entry name" value="RNA-BINDING PROTEIN"/>
    <property type="match status" value="1"/>
</dbReference>